<feature type="transmembrane region" description="Helical" evidence="7">
    <location>
        <begin position="281"/>
        <end position="307"/>
    </location>
</feature>
<keyword evidence="5 7" id="KW-1133">Transmembrane helix</keyword>
<evidence type="ECO:0000313" key="8">
    <source>
        <dbReference type="EMBL" id="MBK1669618.1"/>
    </source>
</evidence>
<dbReference type="Proteomes" id="UP001296873">
    <property type="component" value="Unassembled WGS sequence"/>
</dbReference>
<keyword evidence="6 7" id="KW-0472">Membrane</keyword>
<sequence length="461" mass="49028">MPRIAGISLARPGAAILAYMNLRQALLQAGNSGTARGLRRLWVRVRFSARGSRLAAFASDTVKRFVGDDGMRLASGLSYASLLALVPLLAIALAILTAFPVFDGVEKRVISGLFEEFLPRTDAQMSARFETFIDNATKLTAPGIMGLAATALLLLSNINGAFNTIWRVHEPRPLATRVLVYWTLLTFGPLLLGGSISVTSYFFASIQASGLDSWGGLDILLTRGFAVALAAVGFGVIFYVAPNRRVHAWHAVLGGLVAAVLFEVLKGVFALYLSFVPGYQAVYGALASIPIFLVWLFLVWCVVLLGAEVAAGLPEWRAARARGHARVGPGGKLALALAVMGRLRAGARKGRQLKREEATRGLPVTPAEIDEVANALREAGFIARAQGGRWVLSYDLSVATLGDLLQAIGLSLALADGWPTAVRSAVEDLRTAHAPLTELTVAEVLDRTDQPLPRVVAGGAG</sequence>
<evidence type="ECO:0000256" key="2">
    <source>
        <dbReference type="ARBA" id="ARBA00022475"/>
    </source>
</evidence>
<reference evidence="8 9" key="1">
    <citation type="journal article" date="2020" name="Microorganisms">
        <title>Osmotic Adaptation and Compatible Solute Biosynthesis of Phototrophic Bacteria as Revealed from Genome Analyses.</title>
        <authorList>
            <person name="Imhoff J.F."/>
            <person name="Rahn T."/>
            <person name="Kunzel S."/>
            <person name="Keller A."/>
            <person name="Neulinger S.C."/>
        </authorList>
    </citation>
    <scope>NUCLEOTIDE SEQUENCE [LARGE SCALE GENOMIC DNA]</scope>
    <source>
        <strain evidence="8 9">DSM 9895</strain>
    </source>
</reference>
<dbReference type="Pfam" id="PF03631">
    <property type="entry name" value="Virul_fac_BrkB"/>
    <property type="match status" value="1"/>
</dbReference>
<evidence type="ECO:0000256" key="1">
    <source>
        <dbReference type="ARBA" id="ARBA00004651"/>
    </source>
</evidence>
<feature type="transmembrane region" description="Helical" evidence="7">
    <location>
        <begin position="224"/>
        <end position="241"/>
    </location>
</feature>
<accession>A0ABS1DJE4</accession>
<comment type="subcellular location">
    <subcellularLocation>
        <location evidence="1 7">Cell membrane</location>
        <topology evidence="1 7">Multi-pass membrane protein</topology>
    </subcellularLocation>
</comment>
<keyword evidence="9" id="KW-1185">Reference proteome</keyword>
<feature type="transmembrane region" description="Helical" evidence="7">
    <location>
        <begin position="253"/>
        <end position="275"/>
    </location>
</feature>
<keyword evidence="3" id="KW-0997">Cell inner membrane</keyword>
<comment type="caution">
    <text evidence="8">The sequence shown here is derived from an EMBL/GenBank/DDBJ whole genome shotgun (WGS) entry which is preliminary data.</text>
</comment>
<proteinExistence type="inferred from homology"/>
<dbReference type="HAMAP" id="MF_00672">
    <property type="entry name" value="UPF0761"/>
    <property type="match status" value="1"/>
</dbReference>
<comment type="similarity">
    <text evidence="7">Belongs to the UPF0761 family.</text>
</comment>
<dbReference type="PANTHER" id="PTHR30213:SF0">
    <property type="entry name" value="UPF0761 MEMBRANE PROTEIN YIHY"/>
    <property type="match status" value="1"/>
</dbReference>
<dbReference type="NCBIfam" id="TIGR00765">
    <property type="entry name" value="yihY_not_rbn"/>
    <property type="match status" value="1"/>
</dbReference>
<feature type="transmembrane region" description="Helical" evidence="7">
    <location>
        <begin position="144"/>
        <end position="166"/>
    </location>
</feature>
<evidence type="ECO:0000256" key="4">
    <source>
        <dbReference type="ARBA" id="ARBA00022692"/>
    </source>
</evidence>
<evidence type="ECO:0000313" key="9">
    <source>
        <dbReference type="Proteomes" id="UP001296873"/>
    </source>
</evidence>
<dbReference type="InterPro" id="IPR017039">
    <property type="entry name" value="Virul_fac_BrkB"/>
</dbReference>
<feature type="transmembrane region" description="Helical" evidence="7">
    <location>
        <begin position="79"/>
        <end position="102"/>
    </location>
</feature>
<keyword evidence="2 7" id="KW-1003">Cell membrane</keyword>
<evidence type="ECO:0000256" key="5">
    <source>
        <dbReference type="ARBA" id="ARBA00022989"/>
    </source>
</evidence>
<protein>
    <recommendedName>
        <fullName evidence="7">UPF0761 membrane protein CKO28_16385</fullName>
    </recommendedName>
</protein>
<feature type="transmembrane region" description="Helical" evidence="7">
    <location>
        <begin position="178"/>
        <end position="204"/>
    </location>
</feature>
<name>A0ABS1DJE4_9PROT</name>
<keyword evidence="4 7" id="KW-0812">Transmembrane</keyword>
<dbReference type="InterPro" id="IPR023679">
    <property type="entry name" value="UPF0761_bac"/>
</dbReference>
<dbReference type="PANTHER" id="PTHR30213">
    <property type="entry name" value="INNER MEMBRANE PROTEIN YHJD"/>
    <property type="match status" value="1"/>
</dbReference>
<evidence type="ECO:0000256" key="6">
    <source>
        <dbReference type="ARBA" id="ARBA00023136"/>
    </source>
</evidence>
<organism evidence="8 9">
    <name type="scientific">Rhodovibrio sodomensis</name>
    <dbReference type="NCBI Taxonomy" id="1088"/>
    <lineage>
        <taxon>Bacteria</taxon>
        <taxon>Pseudomonadati</taxon>
        <taxon>Pseudomonadota</taxon>
        <taxon>Alphaproteobacteria</taxon>
        <taxon>Rhodospirillales</taxon>
        <taxon>Rhodovibrionaceae</taxon>
        <taxon>Rhodovibrio</taxon>
    </lineage>
</organism>
<evidence type="ECO:0000256" key="7">
    <source>
        <dbReference type="HAMAP-Rule" id="MF_00672"/>
    </source>
</evidence>
<gene>
    <name evidence="8" type="ORF">CKO28_16385</name>
</gene>
<dbReference type="EMBL" id="NRRL01000054">
    <property type="protein sequence ID" value="MBK1669618.1"/>
    <property type="molecule type" value="Genomic_DNA"/>
</dbReference>
<evidence type="ECO:0000256" key="3">
    <source>
        <dbReference type="ARBA" id="ARBA00022519"/>
    </source>
</evidence>